<gene>
    <name evidence="2" type="ORF">A3D55_02225</name>
</gene>
<dbReference type="AlphaFoldDB" id="A0A1F6BNP4"/>
<keyword evidence="1" id="KW-0812">Transmembrane</keyword>
<comment type="caution">
    <text evidence="2">The sequence shown here is derived from an EMBL/GenBank/DDBJ whole genome shotgun (WGS) entry which is preliminary data.</text>
</comment>
<feature type="transmembrane region" description="Helical" evidence="1">
    <location>
        <begin position="21"/>
        <end position="38"/>
    </location>
</feature>
<keyword evidence="1" id="KW-0472">Membrane</keyword>
<accession>A0A1F6BNP4</accession>
<name>A0A1F6BNP4_9BACT</name>
<keyword evidence="1" id="KW-1133">Transmembrane helix</keyword>
<dbReference type="Proteomes" id="UP000178825">
    <property type="component" value="Unassembled WGS sequence"/>
</dbReference>
<dbReference type="EMBL" id="MFKJ01000019">
    <property type="protein sequence ID" value="OGG38498.1"/>
    <property type="molecule type" value="Genomic_DNA"/>
</dbReference>
<evidence type="ECO:0000313" key="3">
    <source>
        <dbReference type="Proteomes" id="UP000178825"/>
    </source>
</evidence>
<feature type="transmembrane region" description="Helical" evidence="1">
    <location>
        <begin position="44"/>
        <end position="61"/>
    </location>
</feature>
<sequence length="110" mass="12787">MTVQRFKANFAFRYPKAINDIFGITYIVAIHAVLIVYASENKVTIFNSRIVITILAVYYIVRNLQSKFGSAKRQFQILLEKWFRKIVFMPGIELIPRISIKTVTAINFIL</sequence>
<protein>
    <submittedName>
        <fullName evidence="2">Uncharacterized protein</fullName>
    </submittedName>
</protein>
<proteinExistence type="predicted"/>
<reference evidence="2 3" key="1">
    <citation type="journal article" date="2016" name="Nat. Commun.">
        <title>Thousands of microbial genomes shed light on interconnected biogeochemical processes in an aquifer system.</title>
        <authorList>
            <person name="Anantharaman K."/>
            <person name="Brown C.T."/>
            <person name="Hug L.A."/>
            <person name="Sharon I."/>
            <person name="Castelle C.J."/>
            <person name="Probst A.J."/>
            <person name="Thomas B.C."/>
            <person name="Singh A."/>
            <person name="Wilkins M.J."/>
            <person name="Karaoz U."/>
            <person name="Brodie E.L."/>
            <person name="Williams K.H."/>
            <person name="Hubbard S.S."/>
            <person name="Banfield J.F."/>
        </authorList>
    </citation>
    <scope>NUCLEOTIDE SEQUENCE [LARGE SCALE GENOMIC DNA]</scope>
</reference>
<evidence type="ECO:0000313" key="2">
    <source>
        <dbReference type="EMBL" id="OGG38498.1"/>
    </source>
</evidence>
<evidence type="ECO:0000256" key="1">
    <source>
        <dbReference type="SAM" id="Phobius"/>
    </source>
</evidence>
<organism evidence="2 3">
    <name type="scientific">Candidatus Jorgensenbacteria bacterium RIFCSPHIGHO2_02_FULL_45_20</name>
    <dbReference type="NCBI Taxonomy" id="1798470"/>
    <lineage>
        <taxon>Bacteria</taxon>
        <taxon>Candidatus Joergenseniibacteriota</taxon>
    </lineage>
</organism>